<dbReference type="GO" id="GO:0000287">
    <property type="term" value="F:magnesium ion binding"/>
    <property type="evidence" value="ECO:0007669"/>
    <property type="project" value="UniProtKB-UniRule"/>
</dbReference>
<name>A0A2A4X830_9GAMM</name>
<dbReference type="PANTHER" id="PTHR43028:SF5">
    <property type="entry name" value="3'(2'),5'-BISPHOSPHATE NUCLEOTIDASE 1"/>
    <property type="match status" value="1"/>
</dbReference>
<dbReference type="InterPro" id="IPR006240">
    <property type="entry name" value="CysQ"/>
</dbReference>
<comment type="caution">
    <text evidence="11">The sequence shown here is derived from an EMBL/GenBank/DDBJ whole genome shotgun (WGS) entry which is preliminary data.</text>
</comment>
<comment type="catalytic activity">
    <reaction evidence="1 9">
        <text>adenosine 3',5'-bisphosphate + H2O = AMP + phosphate</text>
        <dbReference type="Rhea" id="RHEA:10040"/>
        <dbReference type="ChEBI" id="CHEBI:15377"/>
        <dbReference type="ChEBI" id="CHEBI:43474"/>
        <dbReference type="ChEBI" id="CHEBI:58343"/>
        <dbReference type="ChEBI" id="CHEBI:456215"/>
        <dbReference type="EC" id="3.1.3.7"/>
    </reaction>
</comment>
<keyword evidence="8 9" id="KW-0472">Membrane</keyword>
<keyword evidence="6 9" id="KW-0378">Hydrolase</keyword>
<dbReference type="AlphaFoldDB" id="A0A2A4X830"/>
<dbReference type="Gene3D" id="3.40.190.80">
    <property type="match status" value="1"/>
</dbReference>
<keyword evidence="7 9" id="KW-0460">Magnesium</keyword>
<dbReference type="HAMAP" id="MF_02095">
    <property type="entry name" value="CysQ"/>
    <property type="match status" value="1"/>
</dbReference>
<evidence type="ECO:0000313" key="12">
    <source>
        <dbReference type="Proteomes" id="UP000218767"/>
    </source>
</evidence>
<dbReference type="GO" id="GO:0008441">
    <property type="term" value="F:3'(2'),5'-bisphosphate nucleotidase activity"/>
    <property type="evidence" value="ECO:0007669"/>
    <property type="project" value="UniProtKB-UniRule"/>
</dbReference>
<evidence type="ECO:0000256" key="10">
    <source>
        <dbReference type="PIRSR" id="PIRSR600760-2"/>
    </source>
</evidence>
<dbReference type="InterPro" id="IPR000760">
    <property type="entry name" value="Inositol_monophosphatase-like"/>
</dbReference>
<dbReference type="PRINTS" id="PR00377">
    <property type="entry name" value="IMPHPHTASES"/>
</dbReference>
<feature type="binding site" evidence="10">
    <location>
        <position position="91"/>
    </location>
    <ligand>
        <name>Mg(2+)</name>
        <dbReference type="ChEBI" id="CHEBI:18420"/>
        <label>1</label>
        <note>catalytic</note>
    </ligand>
</feature>
<dbReference type="PANTHER" id="PTHR43028">
    <property type="entry name" value="3'(2'),5'-BISPHOSPHATE NUCLEOTIDASE 1"/>
    <property type="match status" value="1"/>
</dbReference>
<dbReference type="SUPFAM" id="SSF56655">
    <property type="entry name" value="Carbohydrate phosphatase"/>
    <property type="match status" value="1"/>
</dbReference>
<feature type="binding site" evidence="9">
    <location>
        <position position="89"/>
    </location>
    <ligand>
        <name>Mg(2+)</name>
        <dbReference type="ChEBI" id="CHEBI:18420"/>
        <label>2</label>
    </ligand>
</feature>
<evidence type="ECO:0000256" key="1">
    <source>
        <dbReference type="ARBA" id="ARBA00001625"/>
    </source>
</evidence>
<evidence type="ECO:0000256" key="6">
    <source>
        <dbReference type="ARBA" id="ARBA00022801"/>
    </source>
</evidence>
<dbReference type="PROSITE" id="PS00629">
    <property type="entry name" value="IMP_1"/>
    <property type="match status" value="1"/>
</dbReference>
<feature type="binding site" evidence="9">
    <location>
        <position position="223"/>
    </location>
    <ligand>
        <name>substrate</name>
    </ligand>
</feature>
<keyword evidence="4 9" id="KW-0997">Cell inner membrane</keyword>
<comment type="subcellular location">
    <subcellularLocation>
        <location evidence="9">Cell inner membrane</location>
        <topology evidence="9">Peripheral membrane protein</topology>
        <orientation evidence="9">Cytoplasmic side</orientation>
    </subcellularLocation>
</comment>
<feature type="binding site" evidence="9">
    <location>
        <position position="89"/>
    </location>
    <ligand>
        <name>Mg(2+)</name>
        <dbReference type="ChEBI" id="CHEBI:18420"/>
        <label>1</label>
    </ligand>
</feature>
<sequence>MLDLQLLNAVNQIAIAAGSEILAVYNSEHAIEVSTKQDDSPLTDADRRAHCLIVDRLSSLTPDIPLLSEESDAIDYGLRKSWQRYWLIDPLDGTKEFINRNGEFTVNIALIENGESVAGVVHVPVTGISYFGGIGIGAWKQETNCLDSEAKSIISRPMQENSCVRIVASRRHLGEQLDALVGKIENHFGKATLLSMGSSLKMCLLAEGNADIYPRMAPTCEWDTAAAHGILSAAGGEIVDLQFRPLRYNSKPELLNPFFIALADRAYPWQQLLDKQ</sequence>
<feature type="binding site" evidence="10">
    <location>
        <position position="92"/>
    </location>
    <ligand>
        <name>Mg(2+)</name>
        <dbReference type="ChEBI" id="CHEBI:18420"/>
        <label>1</label>
        <note>catalytic</note>
    </ligand>
</feature>
<feature type="binding site" evidence="9">
    <location>
        <position position="69"/>
    </location>
    <ligand>
        <name>Mg(2+)</name>
        <dbReference type="ChEBI" id="CHEBI:18420"/>
        <label>1</label>
    </ligand>
</feature>
<dbReference type="InterPro" id="IPR050725">
    <property type="entry name" value="CysQ/Inositol_MonoPase"/>
</dbReference>
<dbReference type="FunFam" id="3.30.540.10:FF:000007">
    <property type="entry name" value="3'(2'),5'-bisphosphate nucleotidase CysQ"/>
    <property type="match status" value="1"/>
</dbReference>
<feature type="binding site" evidence="9">
    <location>
        <position position="92"/>
    </location>
    <ligand>
        <name>Mg(2+)</name>
        <dbReference type="ChEBI" id="CHEBI:18420"/>
        <label>2</label>
    </ligand>
</feature>
<proteinExistence type="inferred from homology"/>
<evidence type="ECO:0000256" key="3">
    <source>
        <dbReference type="ARBA" id="ARBA00022475"/>
    </source>
</evidence>
<dbReference type="GO" id="GO:0005886">
    <property type="term" value="C:plasma membrane"/>
    <property type="evidence" value="ECO:0007669"/>
    <property type="project" value="UniProtKB-SubCell"/>
</dbReference>
<comment type="cofactor">
    <cofactor evidence="9 10">
        <name>Mg(2+)</name>
        <dbReference type="ChEBI" id="CHEBI:18420"/>
    </cofactor>
</comment>
<comment type="similarity">
    <text evidence="2 9">Belongs to the inositol monophosphatase superfamily. CysQ family.</text>
</comment>
<evidence type="ECO:0000313" key="11">
    <source>
        <dbReference type="EMBL" id="PCI78710.1"/>
    </source>
</evidence>
<dbReference type="GO" id="GO:0050427">
    <property type="term" value="P:3'-phosphoadenosine 5'-phosphosulfate metabolic process"/>
    <property type="evidence" value="ECO:0007669"/>
    <property type="project" value="TreeGrafter"/>
</dbReference>
<feature type="binding site" evidence="9">
    <location>
        <begin position="91"/>
        <end position="94"/>
    </location>
    <ligand>
        <name>substrate</name>
    </ligand>
</feature>
<evidence type="ECO:0000256" key="9">
    <source>
        <dbReference type="HAMAP-Rule" id="MF_02095"/>
    </source>
</evidence>
<feature type="binding site" evidence="9">
    <location>
        <position position="223"/>
    </location>
    <ligand>
        <name>Mg(2+)</name>
        <dbReference type="ChEBI" id="CHEBI:18420"/>
        <label>2</label>
    </ligand>
</feature>
<feature type="binding site" evidence="10">
    <location>
        <position position="69"/>
    </location>
    <ligand>
        <name>Mg(2+)</name>
        <dbReference type="ChEBI" id="CHEBI:18420"/>
        <label>1</label>
        <note>catalytic</note>
    </ligand>
</feature>
<dbReference type="NCBIfam" id="TIGR01331">
    <property type="entry name" value="bisphos_cysQ"/>
    <property type="match status" value="1"/>
</dbReference>
<organism evidence="11 12">
    <name type="scientific">SAR86 cluster bacterium</name>
    <dbReference type="NCBI Taxonomy" id="2030880"/>
    <lineage>
        <taxon>Bacteria</taxon>
        <taxon>Pseudomonadati</taxon>
        <taxon>Pseudomonadota</taxon>
        <taxon>Gammaproteobacteria</taxon>
        <taxon>SAR86 cluster</taxon>
    </lineage>
</organism>
<protein>
    <recommendedName>
        <fullName evidence="9">3'(2'),5'-bisphosphate nucleotidase CysQ</fullName>
        <ecNumber evidence="9">3.1.3.7</ecNumber>
    </recommendedName>
    <alternativeName>
        <fullName evidence="9">3'(2'),5-bisphosphonucleoside 3'(2')-phosphohydrolase</fullName>
    </alternativeName>
    <alternativeName>
        <fullName evidence="9">3'-phosphoadenosine 5'-phosphate phosphatase</fullName>
        <shortName evidence="9">PAP phosphatase</shortName>
    </alternativeName>
</protein>
<accession>A0A2A4X830</accession>
<keyword evidence="5 9" id="KW-0479">Metal-binding</keyword>
<comment type="function">
    <text evidence="9">Converts adenosine-3',5'-bisphosphate (PAP) to AMP.</text>
</comment>
<evidence type="ECO:0000256" key="7">
    <source>
        <dbReference type="ARBA" id="ARBA00022842"/>
    </source>
</evidence>
<dbReference type="GO" id="GO:0000103">
    <property type="term" value="P:sulfate assimilation"/>
    <property type="evidence" value="ECO:0007669"/>
    <property type="project" value="TreeGrafter"/>
</dbReference>
<keyword evidence="3 9" id="KW-1003">Cell membrane</keyword>
<evidence type="ECO:0000256" key="4">
    <source>
        <dbReference type="ARBA" id="ARBA00022519"/>
    </source>
</evidence>
<dbReference type="CDD" id="cd01638">
    <property type="entry name" value="CysQ"/>
    <property type="match status" value="1"/>
</dbReference>
<feature type="binding site" evidence="9">
    <location>
        <position position="69"/>
    </location>
    <ligand>
        <name>substrate</name>
    </ligand>
</feature>
<evidence type="ECO:0000256" key="5">
    <source>
        <dbReference type="ARBA" id="ARBA00022723"/>
    </source>
</evidence>
<dbReference type="EC" id="3.1.3.7" evidence="9"/>
<dbReference type="InterPro" id="IPR020583">
    <property type="entry name" value="Inositol_monoP_metal-BS"/>
</dbReference>
<reference evidence="12" key="1">
    <citation type="submission" date="2017-08" db="EMBL/GenBank/DDBJ databases">
        <title>A dynamic microbial community with high functional redundancy inhabits the cold, oxic subseafloor aquifer.</title>
        <authorList>
            <person name="Tully B.J."/>
            <person name="Wheat C.G."/>
            <person name="Glazer B.T."/>
            <person name="Huber J.A."/>
        </authorList>
    </citation>
    <scope>NUCLEOTIDE SEQUENCE [LARGE SCALE GENOMIC DNA]</scope>
</reference>
<dbReference type="Pfam" id="PF00459">
    <property type="entry name" value="Inositol_P"/>
    <property type="match status" value="1"/>
</dbReference>
<dbReference type="EMBL" id="NVUL01000028">
    <property type="protein sequence ID" value="PCI78710.1"/>
    <property type="molecule type" value="Genomic_DNA"/>
</dbReference>
<feature type="binding site" evidence="9">
    <location>
        <position position="91"/>
    </location>
    <ligand>
        <name>Mg(2+)</name>
        <dbReference type="ChEBI" id="CHEBI:18420"/>
        <label>1</label>
    </ligand>
</feature>
<feature type="binding site" evidence="10">
    <location>
        <position position="223"/>
    </location>
    <ligand>
        <name>Mg(2+)</name>
        <dbReference type="ChEBI" id="CHEBI:18420"/>
        <label>1</label>
        <note>catalytic</note>
    </ligand>
</feature>
<evidence type="ECO:0000256" key="8">
    <source>
        <dbReference type="ARBA" id="ARBA00023136"/>
    </source>
</evidence>
<feature type="binding site" evidence="10">
    <location>
        <position position="89"/>
    </location>
    <ligand>
        <name>Mg(2+)</name>
        <dbReference type="ChEBI" id="CHEBI:18420"/>
        <label>1</label>
        <note>catalytic</note>
    </ligand>
</feature>
<dbReference type="Gene3D" id="3.30.540.10">
    <property type="entry name" value="Fructose-1,6-Bisphosphatase, subunit A, domain 1"/>
    <property type="match status" value="1"/>
</dbReference>
<gene>
    <name evidence="9 11" type="primary">cysQ</name>
    <name evidence="11" type="ORF">COB20_06330</name>
</gene>
<evidence type="ECO:0000256" key="2">
    <source>
        <dbReference type="ARBA" id="ARBA00005289"/>
    </source>
</evidence>
<dbReference type="Proteomes" id="UP000218767">
    <property type="component" value="Unassembled WGS sequence"/>
</dbReference>